<feature type="chain" id="PRO_5027124408" evidence="1">
    <location>
        <begin position="16"/>
        <end position="307"/>
    </location>
</feature>
<proteinExistence type="predicted"/>
<protein>
    <submittedName>
        <fullName evidence="2">Uncharacterized protein</fullName>
    </submittedName>
</protein>
<name>A0A6P1YTI1_9HYPH</name>
<sequence length="307" mass="32568">MACFFLVAAALPAAAQEAVFPNHGTVGLLPPPGMAEIPGVPGFEDRVARAAILIMEVPGSALEEVSKSFTPEALQSKGVTIEQKRDVTLPGGAKGVLMSGYQTMGPAALKKWIMLVGSGEQAAMVTVQFPEEASARYPDSAVDAALMSVTFRPPPTQDELLAGLPFSIQNMEGYRVVRVLGNNAVLLTKGEEKAADIASQPFFIIAAAPGDVREDDRESLAKRAISSVPGVKELKVERGGPQRIGGQPGYELIAKAVEMQSGKPVKVAQWLRFGRAGYLRMVGVAPAEGFDTSFTAMRGLRDGIEMR</sequence>
<dbReference type="EMBL" id="CP048630">
    <property type="protein sequence ID" value="QIB36190.1"/>
    <property type="molecule type" value="Genomic_DNA"/>
</dbReference>
<accession>A0A6P1YTI1</accession>
<dbReference type="KEGG" id="apra:G3A50_10015"/>
<dbReference type="Proteomes" id="UP000464751">
    <property type="component" value="Chromosome"/>
</dbReference>
<gene>
    <name evidence="2" type="ORF">G3A50_10015</name>
</gene>
<keyword evidence="3" id="KW-1185">Reference proteome</keyword>
<evidence type="ECO:0000313" key="2">
    <source>
        <dbReference type="EMBL" id="QIB36190.1"/>
    </source>
</evidence>
<keyword evidence="1" id="KW-0732">Signal</keyword>
<feature type="signal peptide" evidence="1">
    <location>
        <begin position="1"/>
        <end position="15"/>
    </location>
</feature>
<reference evidence="2 3" key="1">
    <citation type="submission" date="2020-02" db="EMBL/GenBank/DDBJ databases">
        <authorList>
            <person name="Li G."/>
        </authorList>
    </citation>
    <scope>NUCLEOTIDE SEQUENCE [LARGE SCALE GENOMIC DNA]</scope>
    <source>
        <strain evidence="2 3">DSM 102029</strain>
    </source>
</reference>
<organism evidence="2 3">
    <name type="scientific">Ancylobacter pratisalsi</name>
    <dbReference type="NCBI Taxonomy" id="1745854"/>
    <lineage>
        <taxon>Bacteria</taxon>
        <taxon>Pseudomonadati</taxon>
        <taxon>Pseudomonadota</taxon>
        <taxon>Alphaproteobacteria</taxon>
        <taxon>Hyphomicrobiales</taxon>
        <taxon>Xanthobacteraceae</taxon>
        <taxon>Ancylobacter</taxon>
    </lineage>
</organism>
<dbReference type="AlphaFoldDB" id="A0A6P1YTI1"/>
<evidence type="ECO:0000256" key="1">
    <source>
        <dbReference type="SAM" id="SignalP"/>
    </source>
</evidence>
<evidence type="ECO:0000313" key="3">
    <source>
        <dbReference type="Proteomes" id="UP000464751"/>
    </source>
</evidence>